<dbReference type="InterPro" id="IPR013783">
    <property type="entry name" value="Ig-like_fold"/>
</dbReference>
<dbReference type="AlphaFoldDB" id="A0A7L4KJ38"/>
<sequence length="122" mass="13675">TFEVRFESAHQPLGDVDVLLPIKVLQLSGQAAGWAQQQVSPAASAEFSVLLQVTKGPTSHIHLHATVFELSLELSKNRLQFSNILVGQCQVETIRLYNCFRVPCKWFITAIKPVNKVEHSRH</sequence>
<dbReference type="GO" id="GO:1904158">
    <property type="term" value="P:axonemal central apparatus assembly"/>
    <property type="evidence" value="ECO:0007669"/>
    <property type="project" value="TreeGrafter"/>
</dbReference>
<gene>
    <name evidence="1" type="primary">Hydin_0</name>
    <name evidence="1" type="ORF">CALWIL_R15807</name>
</gene>
<dbReference type="EMBL" id="VWPU01000691">
    <property type="protein sequence ID" value="NXY52861.1"/>
    <property type="molecule type" value="Genomic_DNA"/>
</dbReference>
<accession>A0A7L4KJ38</accession>
<dbReference type="InterPro" id="IPR033305">
    <property type="entry name" value="Hydin-like"/>
</dbReference>
<protein>
    <submittedName>
        <fullName evidence="1">HYDIN protein</fullName>
    </submittedName>
</protein>
<organism evidence="1 2">
    <name type="scientific">Callaeas wilsoni</name>
    <name type="common">North Island kokako</name>
    <dbReference type="NCBI Taxonomy" id="1347786"/>
    <lineage>
        <taxon>Eukaryota</taxon>
        <taxon>Metazoa</taxon>
        <taxon>Chordata</taxon>
        <taxon>Craniata</taxon>
        <taxon>Vertebrata</taxon>
        <taxon>Euteleostomi</taxon>
        <taxon>Archelosauria</taxon>
        <taxon>Archosauria</taxon>
        <taxon>Dinosauria</taxon>
        <taxon>Saurischia</taxon>
        <taxon>Theropoda</taxon>
        <taxon>Coelurosauria</taxon>
        <taxon>Aves</taxon>
        <taxon>Neognathae</taxon>
        <taxon>Neoaves</taxon>
        <taxon>Telluraves</taxon>
        <taxon>Australaves</taxon>
        <taxon>Passeriformes</taxon>
        <taxon>Corvoidea</taxon>
        <taxon>Callaeidae</taxon>
        <taxon>Callaeas</taxon>
    </lineage>
</organism>
<name>A0A7L4KJ38_9CORV</name>
<dbReference type="GO" id="GO:0005930">
    <property type="term" value="C:axoneme"/>
    <property type="evidence" value="ECO:0007669"/>
    <property type="project" value="TreeGrafter"/>
</dbReference>
<keyword evidence="2" id="KW-1185">Reference proteome</keyword>
<proteinExistence type="predicted"/>
<evidence type="ECO:0000313" key="2">
    <source>
        <dbReference type="Proteomes" id="UP000576729"/>
    </source>
</evidence>
<dbReference type="GO" id="GO:0003341">
    <property type="term" value="P:cilium movement"/>
    <property type="evidence" value="ECO:0007669"/>
    <property type="project" value="TreeGrafter"/>
</dbReference>
<dbReference type="Proteomes" id="UP000576729">
    <property type="component" value="Unassembled WGS sequence"/>
</dbReference>
<dbReference type="PANTHER" id="PTHR23053:SF0">
    <property type="entry name" value="HYDROCEPHALUS-INDUCING PROTEIN HOMOLOG"/>
    <property type="match status" value="1"/>
</dbReference>
<evidence type="ECO:0000313" key="1">
    <source>
        <dbReference type="EMBL" id="NXY52861.1"/>
    </source>
</evidence>
<dbReference type="Gene3D" id="2.60.40.10">
    <property type="entry name" value="Immunoglobulins"/>
    <property type="match status" value="1"/>
</dbReference>
<feature type="non-terminal residue" evidence="1">
    <location>
        <position position="122"/>
    </location>
</feature>
<dbReference type="PANTHER" id="PTHR23053">
    <property type="entry name" value="DLEC1 DELETED IN LUNG AND ESOPHAGEAL CANCER 1"/>
    <property type="match status" value="1"/>
</dbReference>
<comment type="caution">
    <text evidence="1">The sequence shown here is derived from an EMBL/GenBank/DDBJ whole genome shotgun (WGS) entry which is preliminary data.</text>
</comment>
<reference evidence="1 2" key="1">
    <citation type="submission" date="2019-09" db="EMBL/GenBank/DDBJ databases">
        <title>Bird 10,000 Genomes (B10K) Project - Family phase.</title>
        <authorList>
            <person name="Zhang G."/>
        </authorList>
    </citation>
    <scope>NUCLEOTIDE SEQUENCE [LARGE SCALE GENOMIC DNA]</scope>
    <source>
        <strain evidence="1">B10K-OTA-212792</strain>
        <tissue evidence="1">Blood</tissue>
    </source>
</reference>
<feature type="non-terminal residue" evidence="1">
    <location>
        <position position="1"/>
    </location>
</feature>